<proteinExistence type="predicted"/>
<evidence type="ECO:0000256" key="1">
    <source>
        <dbReference type="SAM" id="MobiDB-lite"/>
    </source>
</evidence>
<dbReference type="Proteomes" id="UP000187012">
    <property type="component" value="Unassembled WGS sequence"/>
</dbReference>
<evidence type="ECO:0000313" key="3">
    <source>
        <dbReference type="Proteomes" id="UP000187012"/>
    </source>
</evidence>
<keyword evidence="3" id="KW-1185">Reference proteome</keyword>
<dbReference type="EMBL" id="CYGX02000112">
    <property type="protein sequence ID" value="SIT48746.1"/>
    <property type="molecule type" value="Genomic_DNA"/>
</dbReference>
<dbReference type="AlphaFoldDB" id="A0A1N7SMV6"/>
<evidence type="ECO:0000313" key="2">
    <source>
        <dbReference type="EMBL" id="SIT48746.1"/>
    </source>
</evidence>
<accession>A0A1N7SMV6</accession>
<sequence>MNACNDPKQITKTASQPVKTCHDDRVTGSQAFDHLVELWMSPPRAKNFLRKNTVASNRTQLR</sequence>
<protein>
    <submittedName>
        <fullName evidence="2">Uncharacterized protein</fullName>
    </submittedName>
</protein>
<feature type="compositionally biased region" description="Polar residues" evidence="1">
    <location>
        <begin position="8"/>
        <end position="18"/>
    </location>
</feature>
<name>A0A1N7SMV6_9BURK</name>
<organism evidence="2 3">
    <name type="scientific">Paraburkholderia ribeironis</name>
    <dbReference type="NCBI Taxonomy" id="1247936"/>
    <lineage>
        <taxon>Bacteria</taxon>
        <taxon>Pseudomonadati</taxon>
        <taxon>Pseudomonadota</taxon>
        <taxon>Betaproteobacteria</taxon>
        <taxon>Burkholderiales</taxon>
        <taxon>Burkholderiaceae</taxon>
        <taxon>Paraburkholderia</taxon>
    </lineage>
</organism>
<feature type="region of interest" description="Disordered" evidence="1">
    <location>
        <begin position="1"/>
        <end position="21"/>
    </location>
</feature>
<gene>
    <name evidence="2" type="ORF">BN2475_1120003</name>
</gene>
<reference evidence="2 3" key="1">
    <citation type="submission" date="2016-12" db="EMBL/GenBank/DDBJ databases">
        <authorList>
            <person name="Song W.-J."/>
            <person name="Kurnit D.M."/>
        </authorList>
    </citation>
    <scope>NUCLEOTIDE SEQUENCE [LARGE SCALE GENOMIC DNA]</scope>
    <source>
        <strain evidence="2 3">STM7296</strain>
    </source>
</reference>